<evidence type="ECO:0000256" key="4">
    <source>
        <dbReference type="ARBA" id="ARBA00022801"/>
    </source>
</evidence>
<dbReference type="STRING" id="745531.A0A0C3P4E9"/>
<dbReference type="SUPFAM" id="SSF144091">
    <property type="entry name" value="Rhomboid-like"/>
    <property type="match status" value="1"/>
</dbReference>
<keyword evidence="10" id="KW-1185">Reference proteome</keyword>
<dbReference type="PANTHER" id="PTHR43731">
    <property type="entry name" value="RHOMBOID PROTEASE"/>
    <property type="match status" value="1"/>
</dbReference>
<feature type="transmembrane region" description="Helical" evidence="7">
    <location>
        <begin position="111"/>
        <end position="134"/>
    </location>
</feature>
<gene>
    <name evidence="9" type="ORF">PHLGIDRAFT_97577</name>
</gene>
<evidence type="ECO:0000256" key="3">
    <source>
        <dbReference type="ARBA" id="ARBA00022692"/>
    </source>
</evidence>
<feature type="transmembrane region" description="Helical" evidence="7">
    <location>
        <begin position="253"/>
        <end position="273"/>
    </location>
</feature>
<dbReference type="InterPro" id="IPR035952">
    <property type="entry name" value="Rhomboid-like_sf"/>
</dbReference>
<evidence type="ECO:0000256" key="5">
    <source>
        <dbReference type="ARBA" id="ARBA00022989"/>
    </source>
</evidence>
<keyword evidence="4" id="KW-0378">Hydrolase</keyword>
<evidence type="ECO:0000256" key="1">
    <source>
        <dbReference type="ARBA" id="ARBA00004141"/>
    </source>
</evidence>
<evidence type="ECO:0000256" key="2">
    <source>
        <dbReference type="ARBA" id="ARBA00009045"/>
    </source>
</evidence>
<dbReference type="Gene3D" id="1.20.1540.10">
    <property type="entry name" value="Rhomboid-like"/>
    <property type="match status" value="1"/>
</dbReference>
<sequence length="310" mass="34458">MNSVLTTSLRNASRTYRGNSLSQGLFCFVRPKPIVWRRPTTTPSRSFTASFTEQSRPPSLVQFLASRFLQATHRSGAVSSSRSRSPFTPPPDPQGPWRRFIRWLDSLPSNAIFWGVLVINGAVFASWQLATALYQSSGSRDLYILMNENFTVSMRNIRSGRIWTLVTSAFSHAGIGHILVNAFTYYFMAPPVLALLGNSGFLALYLGGGMVSSLTSLWWNSYKGNQFYSSHGASGAVYSVITFFACVAPNTQFAIFGIIPCPAWLFVSGIFVWDAYESMRDSRTQVDNAGHVGGIIGGIGYYLRKRFRIF</sequence>
<dbReference type="HOGENOM" id="CLU_055068_7_2_1"/>
<dbReference type="OrthoDB" id="418595at2759"/>
<dbReference type="GO" id="GO:0016020">
    <property type="term" value="C:membrane"/>
    <property type="evidence" value="ECO:0007669"/>
    <property type="project" value="UniProtKB-SubCell"/>
</dbReference>
<feature type="transmembrane region" description="Helical" evidence="7">
    <location>
        <begin position="162"/>
        <end position="188"/>
    </location>
</feature>
<dbReference type="Proteomes" id="UP000053257">
    <property type="component" value="Unassembled WGS sequence"/>
</dbReference>
<dbReference type="GO" id="GO:0004252">
    <property type="term" value="F:serine-type endopeptidase activity"/>
    <property type="evidence" value="ECO:0007669"/>
    <property type="project" value="InterPro"/>
</dbReference>
<protein>
    <recommendedName>
        <fullName evidence="8">Peptidase S54 rhomboid domain-containing protein</fullName>
    </recommendedName>
</protein>
<organism evidence="9 10">
    <name type="scientific">Phlebiopsis gigantea (strain 11061_1 CR5-6)</name>
    <name type="common">White-rot fungus</name>
    <name type="synonym">Peniophora gigantea</name>
    <dbReference type="NCBI Taxonomy" id="745531"/>
    <lineage>
        <taxon>Eukaryota</taxon>
        <taxon>Fungi</taxon>
        <taxon>Dikarya</taxon>
        <taxon>Basidiomycota</taxon>
        <taxon>Agaricomycotina</taxon>
        <taxon>Agaricomycetes</taxon>
        <taxon>Polyporales</taxon>
        <taxon>Phanerochaetaceae</taxon>
        <taxon>Phlebiopsis</taxon>
    </lineage>
</organism>
<evidence type="ECO:0000259" key="8">
    <source>
        <dbReference type="Pfam" id="PF01694"/>
    </source>
</evidence>
<dbReference type="PANTHER" id="PTHR43731:SF14">
    <property type="entry name" value="PRESENILIN-ASSOCIATED RHOMBOID-LIKE PROTEIN, MITOCHONDRIAL"/>
    <property type="match status" value="1"/>
</dbReference>
<keyword evidence="6 7" id="KW-0472">Membrane</keyword>
<evidence type="ECO:0000256" key="7">
    <source>
        <dbReference type="SAM" id="Phobius"/>
    </source>
</evidence>
<keyword evidence="3 7" id="KW-0812">Transmembrane</keyword>
<dbReference type="Pfam" id="PF01694">
    <property type="entry name" value="Rhomboid"/>
    <property type="match status" value="1"/>
</dbReference>
<feature type="transmembrane region" description="Helical" evidence="7">
    <location>
        <begin position="200"/>
        <end position="220"/>
    </location>
</feature>
<keyword evidence="5 7" id="KW-1133">Transmembrane helix</keyword>
<dbReference type="InterPro" id="IPR022764">
    <property type="entry name" value="Peptidase_S54_rhomboid_dom"/>
</dbReference>
<evidence type="ECO:0000313" key="9">
    <source>
        <dbReference type="EMBL" id="KIP12854.1"/>
    </source>
</evidence>
<evidence type="ECO:0000256" key="6">
    <source>
        <dbReference type="ARBA" id="ARBA00023136"/>
    </source>
</evidence>
<dbReference type="InterPro" id="IPR050925">
    <property type="entry name" value="Rhomboid_protease_S54"/>
</dbReference>
<evidence type="ECO:0000313" key="10">
    <source>
        <dbReference type="Proteomes" id="UP000053257"/>
    </source>
</evidence>
<dbReference type="AlphaFoldDB" id="A0A0C3P4E9"/>
<comment type="similarity">
    <text evidence="2">Belongs to the peptidase S54 family.</text>
</comment>
<feature type="domain" description="Peptidase S54 rhomboid" evidence="8">
    <location>
        <begin position="160"/>
        <end position="301"/>
    </location>
</feature>
<reference evidence="9 10" key="1">
    <citation type="journal article" date="2014" name="PLoS Genet.">
        <title>Analysis of the Phlebiopsis gigantea genome, transcriptome and secretome provides insight into its pioneer colonization strategies of wood.</title>
        <authorList>
            <person name="Hori C."/>
            <person name="Ishida T."/>
            <person name="Igarashi K."/>
            <person name="Samejima M."/>
            <person name="Suzuki H."/>
            <person name="Master E."/>
            <person name="Ferreira P."/>
            <person name="Ruiz-Duenas F.J."/>
            <person name="Held B."/>
            <person name="Canessa P."/>
            <person name="Larrondo L.F."/>
            <person name="Schmoll M."/>
            <person name="Druzhinina I.S."/>
            <person name="Kubicek C.P."/>
            <person name="Gaskell J.A."/>
            <person name="Kersten P."/>
            <person name="St John F."/>
            <person name="Glasner J."/>
            <person name="Sabat G."/>
            <person name="Splinter BonDurant S."/>
            <person name="Syed K."/>
            <person name="Yadav J."/>
            <person name="Mgbeahuruike A.C."/>
            <person name="Kovalchuk A."/>
            <person name="Asiegbu F.O."/>
            <person name="Lackner G."/>
            <person name="Hoffmeister D."/>
            <person name="Rencoret J."/>
            <person name="Gutierrez A."/>
            <person name="Sun H."/>
            <person name="Lindquist E."/>
            <person name="Barry K."/>
            <person name="Riley R."/>
            <person name="Grigoriev I.V."/>
            <person name="Henrissat B."/>
            <person name="Kues U."/>
            <person name="Berka R.M."/>
            <person name="Martinez A.T."/>
            <person name="Covert S.F."/>
            <person name="Blanchette R.A."/>
            <person name="Cullen D."/>
        </authorList>
    </citation>
    <scope>NUCLEOTIDE SEQUENCE [LARGE SCALE GENOMIC DNA]</scope>
    <source>
        <strain evidence="9 10">11061_1 CR5-6</strain>
    </source>
</reference>
<accession>A0A0C3P4E9</accession>
<feature type="transmembrane region" description="Helical" evidence="7">
    <location>
        <begin position="227"/>
        <end position="247"/>
    </location>
</feature>
<name>A0A0C3P4E9_PHLG1</name>
<comment type="subcellular location">
    <subcellularLocation>
        <location evidence="1">Membrane</location>
        <topology evidence="1">Multi-pass membrane protein</topology>
    </subcellularLocation>
</comment>
<dbReference type="EMBL" id="KN840438">
    <property type="protein sequence ID" value="KIP12854.1"/>
    <property type="molecule type" value="Genomic_DNA"/>
</dbReference>
<proteinExistence type="inferred from homology"/>